<sequence>MTDATDFAPELNSSWSAFHGDPQLAEFLLNRLRWHAKAGHLEVSRRPYWRAGKGTTSAALVHNADPQVFERITGLPYSLGLVLELAAVRTVAEVEQIAAALRPGLDTENVAARVLHSWFVEPANRWPELIDDPEVNQLRLDWLNACEQWLSDQREVDWQSLAARAKALIRPEVVLRTVQNSLLEMFQKLCPPPPSSEVDTWISLTVGAGVHCKFMVAQSAFGWTASDFAKEVELFQWFTEREKQEPGGKFNDATLRVAQAEWAQLPKDLDYIAKEHYFFQHTESAFTPINARLRAILVTHLNALGTPARR</sequence>
<dbReference type="Proteomes" id="UP000093104">
    <property type="component" value="Unassembled WGS sequence"/>
</dbReference>
<proteinExistence type="predicted"/>
<protein>
    <submittedName>
        <fullName evidence="1">Uncharacterized protein</fullName>
    </submittedName>
</protein>
<comment type="caution">
    <text evidence="1">The sequence shown here is derived from an EMBL/GenBank/DDBJ whole genome shotgun (WGS) entry which is preliminary data.</text>
</comment>
<organism evidence="1 2">
    <name type="scientific">Pseudomonas syringae</name>
    <dbReference type="NCBI Taxonomy" id="317"/>
    <lineage>
        <taxon>Bacteria</taxon>
        <taxon>Pseudomonadati</taxon>
        <taxon>Pseudomonadota</taxon>
        <taxon>Gammaproteobacteria</taxon>
        <taxon>Pseudomonadales</taxon>
        <taxon>Pseudomonadaceae</taxon>
        <taxon>Pseudomonas</taxon>
    </lineage>
</organism>
<dbReference type="EMBL" id="LGSI01000035">
    <property type="protein sequence ID" value="OCR25324.1"/>
    <property type="molecule type" value="Genomic_DNA"/>
</dbReference>
<evidence type="ECO:0000313" key="1">
    <source>
        <dbReference type="EMBL" id="OCR25324.1"/>
    </source>
</evidence>
<reference evidence="1 2" key="1">
    <citation type="submission" date="2015-07" db="EMBL/GenBank/DDBJ databases">
        <title>Draft genome sequence of a diazotrophic, plant growth-promoting rhizobacterium of the Pseudomonas syringae complex.</title>
        <authorList>
            <person name="Patten C.L."/>
            <person name="Jeong H."/>
        </authorList>
    </citation>
    <scope>NUCLEOTIDE SEQUENCE [LARGE SCALE GENOMIC DNA]</scope>
    <source>
        <strain evidence="1 2">GR12-2</strain>
    </source>
</reference>
<dbReference type="OrthoDB" id="7003705at2"/>
<name>A0A1C7Z5G6_PSESX</name>
<accession>A0A1C7Z5G6</accession>
<dbReference type="AlphaFoldDB" id="A0A1C7Z5G6"/>
<evidence type="ECO:0000313" key="2">
    <source>
        <dbReference type="Proteomes" id="UP000093104"/>
    </source>
</evidence>
<dbReference type="RefSeq" id="WP_065833031.1">
    <property type="nucleotide sequence ID" value="NZ_LGSI01000035.1"/>
</dbReference>
<gene>
    <name evidence="1" type="ORF">AFK24_09680</name>
</gene>